<evidence type="ECO:0000313" key="1">
    <source>
        <dbReference type="EMBL" id="KAL2556617.1"/>
    </source>
</evidence>
<evidence type="ECO:0000313" key="2">
    <source>
        <dbReference type="Proteomes" id="UP001604277"/>
    </source>
</evidence>
<dbReference type="AlphaFoldDB" id="A0ABD1X3Q8"/>
<gene>
    <name evidence="1" type="ORF">Fot_01356</name>
</gene>
<protein>
    <submittedName>
        <fullName evidence="1">Uncharacterized protein</fullName>
    </submittedName>
</protein>
<reference evidence="2" key="1">
    <citation type="submission" date="2024-07" db="EMBL/GenBank/DDBJ databases">
        <title>Two chromosome-level genome assemblies of Korean endemic species Abeliophyllum distichum and Forsythia ovata (Oleaceae).</title>
        <authorList>
            <person name="Jang H."/>
        </authorList>
    </citation>
    <scope>NUCLEOTIDE SEQUENCE [LARGE SCALE GENOMIC DNA]</scope>
</reference>
<keyword evidence="2" id="KW-1185">Reference proteome</keyword>
<dbReference type="PANTHER" id="PTHR33702:SF5">
    <property type="entry name" value="OS01G0308600 PROTEIN"/>
    <property type="match status" value="1"/>
</dbReference>
<comment type="caution">
    <text evidence="1">The sequence shown here is derived from an EMBL/GenBank/DDBJ whole genome shotgun (WGS) entry which is preliminary data.</text>
</comment>
<dbReference type="Proteomes" id="UP001604277">
    <property type="component" value="Unassembled WGS sequence"/>
</dbReference>
<organism evidence="1 2">
    <name type="scientific">Forsythia ovata</name>
    <dbReference type="NCBI Taxonomy" id="205694"/>
    <lineage>
        <taxon>Eukaryota</taxon>
        <taxon>Viridiplantae</taxon>
        <taxon>Streptophyta</taxon>
        <taxon>Embryophyta</taxon>
        <taxon>Tracheophyta</taxon>
        <taxon>Spermatophyta</taxon>
        <taxon>Magnoliopsida</taxon>
        <taxon>eudicotyledons</taxon>
        <taxon>Gunneridae</taxon>
        <taxon>Pentapetalae</taxon>
        <taxon>asterids</taxon>
        <taxon>lamiids</taxon>
        <taxon>Lamiales</taxon>
        <taxon>Oleaceae</taxon>
        <taxon>Forsythieae</taxon>
        <taxon>Forsythia</taxon>
    </lineage>
</organism>
<dbReference type="PANTHER" id="PTHR33702">
    <property type="entry name" value="BNAA09G40010D PROTEIN"/>
    <property type="match status" value="1"/>
</dbReference>
<proteinExistence type="predicted"/>
<sequence length="153" mass="17602">MESVPTTLYSGIKGYWKKNGYGRLNGTACRKKKIRVVKLASVNGSNRRRRFWRIKLTPSLKLKLKFSPKKLLLRLRDAYVNMMMRISNTPALGGGFTWTEYGGSGFGRKPLKEYDERMIAEIYKSVLMAQSQLVPRECDAARIGSEIICRRIY</sequence>
<name>A0ABD1X3Q8_9LAMI</name>
<dbReference type="EMBL" id="JBFOLJ010000001">
    <property type="protein sequence ID" value="KAL2556617.1"/>
    <property type="molecule type" value="Genomic_DNA"/>
</dbReference>
<accession>A0ABD1X3Q8</accession>